<feature type="repeat" description="ANK" evidence="2">
    <location>
        <begin position="92"/>
        <end position="125"/>
    </location>
</feature>
<evidence type="ECO:0000259" key="3">
    <source>
        <dbReference type="PROSITE" id="PS50086"/>
    </source>
</evidence>
<proteinExistence type="predicted"/>
<dbReference type="Gene3D" id="1.25.40.20">
    <property type="entry name" value="Ankyrin repeat-containing domain"/>
    <property type="match status" value="2"/>
</dbReference>
<evidence type="ECO:0000313" key="5">
    <source>
        <dbReference type="Proteomes" id="UP000007797"/>
    </source>
</evidence>
<dbReference type="Proteomes" id="UP000007797">
    <property type="component" value="Unassembled WGS sequence"/>
</dbReference>
<reference evidence="5" key="1">
    <citation type="journal article" date="2011" name="Genome Res.">
        <title>Phylogeny-wide analysis of social amoeba genomes highlights ancient origins for complex intercellular communication.</title>
        <authorList>
            <person name="Heidel A.J."/>
            <person name="Lawal H.M."/>
            <person name="Felder M."/>
            <person name="Schilde C."/>
            <person name="Helps N.R."/>
            <person name="Tunggal B."/>
            <person name="Rivero F."/>
            <person name="John U."/>
            <person name="Schleicher M."/>
            <person name="Eichinger L."/>
            <person name="Platzer M."/>
            <person name="Noegel A.A."/>
            <person name="Schaap P."/>
            <person name="Gloeckner G."/>
        </authorList>
    </citation>
    <scope>NUCLEOTIDE SEQUENCE [LARGE SCALE GENOMIC DNA]</scope>
    <source>
        <strain evidence="5">SH3</strain>
    </source>
</reference>
<dbReference type="AlphaFoldDB" id="F4PSU0"/>
<dbReference type="Gene3D" id="1.10.472.80">
    <property type="entry name" value="Ypt/Rab-GAP domain of gyp1p, domain 3"/>
    <property type="match status" value="1"/>
</dbReference>
<evidence type="ECO:0000313" key="4">
    <source>
        <dbReference type="EMBL" id="EGG21568.1"/>
    </source>
</evidence>
<dbReference type="PROSITE" id="PS50297">
    <property type="entry name" value="ANK_REP_REGION"/>
    <property type="match status" value="1"/>
</dbReference>
<protein>
    <submittedName>
        <fullName evidence="4">Ankyrin repeat-containing protein</fullName>
    </submittedName>
</protein>
<keyword evidence="1" id="KW-0343">GTPase activation</keyword>
<dbReference type="InterPro" id="IPR002110">
    <property type="entry name" value="Ankyrin_rpt"/>
</dbReference>
<evidence type="ECO:0000256" key="2">
    <source>
        <dbReference type="PROSITE-ProRule" id="PRU00023"/>
    </source>
</evidence>
<dbReference type="SUPFAM" id="SSF47923">
    <property type="entry name" value="Ypt/Rab-GAP domain of gyp1p"/>
    <property type="match status" value="2"/>
</dbReference>
<dbReference type="RefSeq" id="XP_004359418.1">
    <property type="nucleotide sequence ID" value="XM_004359361.1"/>
</dbReference>
<keyword evidence="5" id="KW-1185">Reference proteome</keyword>
<accession>F4PSU0</accession>
<name>F4PSU0_CACFS</name>
<dbReference type="InterPro" id="IPR000195">
    <property type="entry name" value="Rab-GAP-TBC_dom"/>
</dbReference>
<dbReference type="EMBL" id="GL883010">
    <property type="protein sequence ID" value="EGG21568.1"/>
    <property type="molecule type" value="Genomic_DNA"/>
</dbReference>
<dbReference type="Gene3D" id="1.10.8.270">
    <property type="entry name" value="putative rabgap domain of human tbc1 domain family member 14 like domains"/>
    <property type="match status" value="1"/>
</dbReference>
<organism evidence="4 5">
    <name type="scientific">Cavenderia fasciculata</name>
    <name type="common">Slime mold</name>
    <name type="synonym">Dictyostelium fasciculatum</name>
    <dbReference type="NCBI Taxonomy" id="261658"/>
    <lineage>
        <taxon>Eukaryota</taxon>
        <taxon>Amoebozoa</taxon>
        <taxon>Evosea</taxon>
        <taxon>Eumycetozoa</taxon>
        <taxon>Dictyostelia</taxon>
        <taxon>Acytosteliales</taxon>
        <taxon>Cavenderiaceae</taxon>
        <taxon>Cavenderia</taxon>
    </lineage>
</organism>
<dbReference type="PROSITE" id="PS50086">
    <property type="entry name" value="TBC_RABGAP"/>
    <property type="match status" value="1"/>
</dbReference>
<dbReference type="Gene3D" id="1.10.10.750">
    <property type="entry name" value="Ypt/Rab-GAP domain of gyp1p, domain 1"/>
    <property type="match status" value="1"/>
</dbReference>
<dbReference type="SUPFAM" id="SSF48403">
    <property type="entry name" value="Ankyrin repeat"/>
    <property type="match status" value="1"/>
</dbReference>
<dbReference type="InterPro" id="IPR050302">
    <property type="entry name" value="Rab_GAP_TBC_domain"/>
</dbReference>
<dbReference type="SMART" id="SM00164">
    <property type="entry name" value="TBC"/>
    <property type="match status" value="1"/>
</dbReference>
<dbReference type="GO" id="GO:0031267">
    <property type="term" value="F:small GTPase binding"/>
    <property type="evidence" value="ECO:0007669"/>
    <property type="project" value="TreeGrafter"/>
</dbReference>
<dbReference type="Pfam" id="PF00566">
    <property type="entry name" value="RabGAP-TBC"/>
    <property type="match status" value="1"/>
</dbReference>
<dbReference type="Pfam" id="PF00023">
    <property type="entry name" value="Ank"/>
    <property type="match status" value="1"/>
</dbReference>
<dbReference type="PROSITE" id="PS50088">
    <property type="entry name" value="ANK_REPEAT"/>
    <property type="match status" value="2"/>
</dbReference>
<dbReference type="GeneID" id="14873119"/>
<dbReference type="SMART" id="SM00248">
    <property type="entry name" value="ANK"/>
    <property type="match status" value="4"/>
</dbReference>
<feature type="repeat" description="ANK" evidence="2">
    <location>
        <begin position="163"/>
        <end position="195"/>
    </location>
</feature>
<sequence>MMDTLPSTTTTTTTTSVDNDTFTIKTEVPITIIPTPKHDTSAAYAKSQDDFSSSVFDQIVTAIKLNNSNMLQQIVNKDQQGFRAAVNDYDSKGKTPLYIATQDKCYTELVLLLLEQGANVNKQVNLSDSENTTTTTTTSTSTSTTIVTPTTPFSLDGYSKPANRESVIHLVARSGDSDLLTLFIEHKADRDVLDSVNRTPIMLAAANGKTECARLLVLSTINLTLIDLYQKTALHLALDFGNEDIAGTITHNGGDLTVRYHYKPATQKGKQRIVTQTLSGDPSGLPEIAIIGQLDRYGHIRRDSQALKETQLLQSIQEQTDDLAADQEEPAELTREQIELELSRAAKWCRMMKNWVPGKKRPSKVDSRAIKGIPDRVRGQAWRLLSESDLMLQKNKTLYESLLEQSSQSELVIDLDVNRASRNHIYFRERYGQGQISLFNVLKAYSNYDQEIGYTQGMSSIATLLVMYLPENEAFWTMERIMNKPEYGMRDLFTSGLPKVHQMMYVYDRLLEQHVPLVYKHFESMSIASVIYATKWFIICFLDTLPFSICLRLWDLIFSKGYNIVYSVAITLIKMNERNLLDKPFEDCFQVFKSIEDMKLNEDTFIAMVMKNKFSSKKIEALEKSNN</sequence>
<feature type="domain" description="Rab-GAP TBC" evidence="3">
    <location>
        <begin position="372"/>
        <end position="561"/>
    </location>
</feature>
<dbReference type="GO" id="GO:0005096">
    <property type="term" value="F:GTPase activator activity"/>
    <property type="evidence" value="ECO:0007669"/>
    <property type="project" value="UniProtKB-KW"/>
</dbReference>
<dbReference type="OMA" id="EGWQITL"/>
<dbReference type="PANTHER" id="PTHR47219:SF25">
    <property type="entry name" value="RAB-GAP TBC DOMAIN-CONTAINING PROTEIN"/>
    <property type="match status" value="1"/>
</dbReference>
<dbReference type="InterPro" id="IPR036770">
    <property type="entry name" value="Ankyrin_rpt-contain_sf"/>
</dbReference>
<evidence type="ECO:0000256" key="1">
    <source>
        <dbReference type="ARBA" id="ARBA00022468"/>
    </source>
</evidence>
<gene>
    <name evidence="4" type="ORF">DFA_01454</name>
</gene>
<dbReference type="PANTHER" id="PTHR47219">
    <property type="entry name" value="RAB GTPASE-ACTIVATING PROTEIN 1-LIKE"/>
    <property type="match status" value="1"/>
</dbReference>
<keyword evidence="2" id="KW-0040">ANK repeat</keyword>
<dbReference type="InterPro" id="IPR035969">
    <property type="entry name" value="Rab-GAP_TBC_sf"/>
</dbReference>
<dbReference type="FunFam" id="1.10.8.270:FF:000001">
    <property type="entry name" value="TBC1 domain family member 1"/>
    <property type="match status" value="1"/>
</dbReference>
<dbReference type="KEGG" id="dfa:DFA_01454"/>
<dbReference type="OrthoDB" id="19040at2759"/>
<dbReference type="Pfam" id="PF12796">
    <property type="entry name" value="Ank_2"/>
    <property type="match status" value="1"/>
</dbReference>